<gene>
    <name evidence="6" type="primary">ccpA</name>
    <name evidence="6" type="ORF">SAMEA3906487_02030</name>
</gene>
<dbReference type="GO" id="GO:0003700">
    <property type="term" value="F:DNA-binding transcription factor activity"/>
    <property type="evidence" value="ECO:0007669"/>
    <property type="project" value="TreeGrafter"/>
</dbReference>
<protein>
    <submittedName>
        <fullName evidence="6">LacI family transcriptional regulator</fullName>
    </submittedName>
</protein>
<dbReference type="STRING" id="123899.SAMEA3906487_02030"/>
<dbReference type="RefSeq" id="WP_063491889.1">
    <property type="nucleotide sequence ID" value="NZ_CP016340.1"/>
</dbReference>
<reference evidence="6 7" key="1">
    <citation type="submission" date="2016-04" db="EMBL/GenBank/DDBJ databases">
        <authorList>
            <consortium name="Pathogen Informatics"/>
        </authorList>
    </citation>
    <scope>NUCLEOTIDE SEQUENCE [LARGE SCALE GENOMIC DNA]</scope>
    <source>
        <strain evidence="6 7">H044680328</strain>
    </source>
</reference>
<dbReference type="PANTHER" id="PTHR30146">
    <property type="entry name" value="LACI-RELATED TRANSCRIPTIONAL REPRESSOR"/>
    <property type="match status" value="1"/>
</dbReference>
<evidence type="ECO:0000313" key="7">
    <source>
        <dbReference type="Proteomes" id="UP000076825"/>
    </source>
</evidence>
<keyword evidence="3" id="KW-0804">Transcription</keyword>
<dbReference type="Pfam" id="PF00532">
    <property type="entry name" value="Peripla_BP_1"/>
    <property type="match status" value="1"/>
</dbReference>
<keyword evidence="1" id="KW-0805">Transcription regulation</keyword>
<dbReference type="Pfam" id="PF00356">
    <property type="entry name" value="LacI"/>
    <property type="match status" value="1"/>
</dbReference>
<dbReference type="PANTHER" id="PTHR30146:SF109">
    <property type="entry name" value="HTH-TYPE TRANSCRIPTIONAL REGULATOR GALS"/>
    <property type="match status" value="1"/>
</dbReference>
<dbReference type="InterPro" id="IPR001761">
    <property type="entry name" value="Peripla_BP/Lac1_sug-bd_dom"/>
</dbReference>
<evidence type="ECO:0000256" key="4">
    <source>
        <dbReference type="SAM" id="MobiDB-lite"/>
    </source>
</evidence>
<dbReference type="OrthoDB" id="8770794at2"/>
<keyword evidence="2" id="KW-0238">DNA-binding</keyword>
<sequence>MTAPHKPKTVKIVDVARAANVSPAVVSRILSNDGKLVVRDDTRARVQQAIEALGYIPNPQARGLRLSRSNTLAMIVPELNSPVFPVIIQGAQRAAWERGYSLLVGGMGGEEEDPKVAARLLRSNRIDGLLVTTGRHEAQMLQELKTLSAPFVLVNRYLDDAHPYATLDERAAADALTRHLISLGHQRIAFLGGVHRTVGERRVAGYADALQQAGLPWRQELVIDAGYYKHGGETGLRQLMALDEPPTAILATNEIVAAGAMASAHALGLRMPQDLSLASLSDGMVAELLTPSLTAARFPLDRLGYQATSMLVDIVEGRPLEQPGLQLPHEAIIPRQSTGAPSARRRRRAVPAR</sequence>
<dbReference type="CDD" id="cd01392">
    <property type="entry name" value="HTH_LacI"/>
    <property type="match status" value="1"/>
</dbReference>
<evidence type="ECO:0000259" key="5">
    <source>
        <dbReference type="PROSITE" id="PS50932"/>
    </source>
</evidence>
<organism evidence="6 7">
    <name type="scientific">Bordetella trematum</name>
    <dbReference type="NCBI Taxonomy" id="123899"/>
    <lineage>
        <taxon>Bacteria</taxon>
        <taxon>Pseudomonadati</taxon>
        <taxon>Pseudomonadota</taxon>
        <taxon>Betaproteobacteria</taxon>
        <taxon>Burkholderiales</taxon>
        <taxon>Alcaligenaceae</taxon>
        <taxon>Bordetella</taxon>
    </lineage>
</organism>
<dbReference type="PATRIC" id="fig|123899.6.peg.2025"/>
<dbReference type="PROSITE" id="PS50932">
    <property type="entry name" value="HTH_LACI_2"/>
    <property type="match status" value="1"/>
</dbReference>
<evidence type="ECO:0000256" key="3">
    <source>
        <dbReference type="ARBA" id="ARBA00023163"/>
    </source>
</evidence>
<name>A0A157PMX5_9BORD</name>
<dbReference type="AlphaFoldDB" id="A0A157PMX5"/>
<dbReference type="SUPFAM" id="SSF47413">
    <property type="entry name" value="lambda repressor-like DNA-binding domains"/>
    <property type="match status" value="1"/>
</dbReference>
<dbReference type="InterPro" id="IPR028082">
    <property type="entry name" value="Peripla_BP_I"/>
</dbReference>
<evidence type="ECO:0000313" key="6">
    <source>
        <dbReference type="EMBL" id="SAI70026.1"/>
    </source>
</evidence>
<evidence type="ECO:0000256" key="2">
    <source>
        <dbReference type="ARBA" id="ARBA00023125"/>
    </source>
</evidence>
<dbReference type="InterPro" id="IPR010982">
    <property type="entry name" value="Lambda_DNA-bd_dom_sf"/>
</dbReference>
<keyword evidence="7" id="KW-1185">Reference proteome</keyword>
<dbReference type="Gene3D" id="3.40.50.2300">
    <property type="match status" value="2"/>
</dbReference>
<evidence type="ECO:0000256" key="1">
    <source>
        <dbReference type="ARBA" id="ARBA00023015"/>
    </source>
</evidence>
<feature type="compositionally biased region" description="Basic residues" evidence="4">
    <location>
        <begin position="343"/>
        <end position="353"/>
    </location>
</feature>
<dbReference type="Gene3D" id="1.10.260.40">
    <property type="entry name" value="lambda repressor-like DNA-binding domains"/>
    <property type="match status" value="1"/>
</dbReference>
<dbReference type="GeneID" id="56590695"/>
<feature type="domain" description="HTH lacI-type" evidence="5">
    <location>
        <begin position="10"/>
        <end position="66"/>
    </location>
</feature>
<feature type="region of interest" description="Disordered" evidence="4">
    <location>
        <begin position="329"/>
        <end position="353"/>
    </location>
</feature>
<proteinExistence type="predicted"/>
<dbReference type="GO" id="GO:0000976">
    <property type="term" value="F:transcription cis-regulatory region binding"/>
    <property type="evidence" value="ECO:0007669"/>
    <property type="project" value="TreeGrafter"/>
</dbReference>
<dbReference type="CDD" id="cd06267">
    <property type="entry name" value="PBP1_LacI_sugar_binding-like"/>
    <property type="match status" value="1"/>
</dbReference>
<dbReference type="SMART" id="SM00354">
    <property type="entry name" value="HTH_LACI"/>
    <property type="match status" value="1"/>
</dbReference>
<dbReference type="InterPro" id="IPR000843">
    <property type="entry name" value="HTH_LacI"/>
</dbReference>
<dbReference type="EMBL" id="LT546645">
    <property type="protein sequence ID" value="SAI70026.1"/>
    <property type="molecule type" value="Genomic_DNA"/>
</dbReference>
<dbReference type="Proteomes" id="UP000076825">
    <property type="component" value="Chromosome 1"/>
</dbReference>
<dbReference type="KEGG" id="btrm:SAMEA390648702030"/>
<accession>A0A157PMX5</accession>
<dbReference type="SUPFAM" id="SSF53822">
    <property type="entry name" value="Periplasmic binding protein-like I"/>
    <property type="match status" value="1"/>
</dbReference>